<dbReference type="GeneID" id="92075885"/>
<gene>
    <name evidence="3" type="ORF">PG986_006601</name>
</gene>
<proteinExistence type="predicted"/>
<feature type="domain" description="N-acetyltransferase" evidence="2">
    <location>
        <begin position="49"/>
        <end position="248"/>
    </location>
</feature>
<dbReference type="Pfam" id="PF13302">
    <property type="entry name" value="Acetyltransf_3"/>
    <property type="match status" value="1"/>
</dbReference>
<accession>A0ABR1QA55</accession>
<dbReference type="InterPro" id="IPR051531">
    <property type="entry name" value="N-acetyltransferase"/>
</dbReference>
<dbReference type="InterPro" id="IPR016181">
    <property type="entry name" value="Acyl_CoA_acyltransferase"/>
</dbReference>
<organism evidence="3 4">
    <name type="scientific">Apiospora aurea</name>
    <dbReference type="NCBI Taxonomy" id="335848"/>
    <lineage>
        <taxon>Eukaryota</taxon>
        <taxon>Fungi</taxon>
        <taxon>Dikarya</taxon>
        <taxon>Ascomycota</taxon>
        <taxon>Pezizomycotina</taxon>
        <taxon>Sordariomycetes</taxon>
        <taxon>Xylariomycetidae</taxon>
        <taxon>Amphisphaeriales</taxon>
        <taxon>Apiosporaceae</taxon>
        <taxon>Apiospora</taxon>
    </lineage>
</organism>
<reference evidence="3 4" key="1">
    <citation type="submission" date="2023-01" db="EMBL/GenBank/DDBJ databases">
        <title>Analysis of 21 Apiospora genomes using comparative genomics revels a genus with tremendous synthesis potential of carbohydrate active enzymes and secondary metabolites.</title>
        <authorList>
            <person name="Sorensen T."/>
        </authorList>
    </citation>
    <scope>NUCLEOTIDE SEQUENCE [LARGE SCALE GENOMIC DNA]</scope>
    <source>
        <strain evidence="3 4">CBS 24483</strain>
    </source>
</reference>
<sequence length="284" mass="30950">MTAEADKNTNSTAAHNGGDDKDGTVLVRTTFPSVPLPANDTRLHIHTARLLVRPLQQSDLAGLHALRSQPEAMTGTRLGRPDRDLAETQVELDFFRNGVAGTGEPPYLWGAFLPRSSTTTDGKEGEGEEEEEEEELLIGEGGVHSLVSDAAEASGWPEIGYKFRKEYWGRGYATEFLDAVLGAWWGLPRGTVEMRVNRRAVAVATNGDVDIPGGGEENAAVEVAEHVYANAEPSNVGSCRVLEKLGFQRYHEWTEPDTQEHRVGEPLDLAGYLLEKPGSRCLGK</sequence>
<evidence type="ECO:0000259" key="2">
    <source>
        <dbReference type="Pfam" id="PF13302"/>
    </source>
</evidence>
<comment type="caution">
    <text evidence="3">The sequence shown here is derived from an EMBL/GenBank/DDBJ whole genome shotgun (WGS) entry which is preliminary data.</text>
</comment>
<keyword evidence="4" id="KW-1185">Reference proteome</keyword>
<evidence type="ECO:0000313" key="3">
    <source>
        <dbReference type="EMBL" id="KAK7950873.1"/>
    </source>
</evidence>
<dbReference type="PANTHER" id="PTHR43792">
    <property type="entry name" value="GNAT FAMILY, PUTATIVE (AFU_ORTHOLOGUE AFUA_3G00765)-RELATED-RELATED"/>
    <property type="match status" value="1"/>
</dbReference>
<dbReference type="RefSeq" id="XP_066698935.1">
    <property type="nucleotide sequence ID" value="XM_066842823.1"/>
</dbReference>
<dbReference type="Gene3D" id="3.40.630.30">
    <property type="match status" value="1"/>
</dbReference>
<dbReference type="Proteomes" id="UP001391051">
    <property type="component" value="Unassembled WGS sequence"/>
</dbReference>
<feature type="region of interest" description="Disordered" evidence="1">
    <location>
        <begin position="1"/>
        <end position="24"/>
    </location>
</feature>
<feature type="region of interest" description="Disordered" evidence="1">
    <location>
        <begin position="110"/>
        <end position="131"/>
    </location>
</feature>
<name>A0ABR1QA55_9PEZI</name>
<evidence type="ECO:0000313" key="4">
    <source>
        <dbReference type="Proteomes" id="UP001391051"/>
    </source>
</evidence>
<dbReference type="EMBL" id="JAQQWE010000005">
    <property type="protein sequence ID" value="KAK7950873.1"/>
    <property type="molecule type" value="Genomic_DNA"/>
</dbReference>
<dbReference type="PANTHER" id="PTHR43792:SF1">
    <property type="entry name" value="N-ACETYLTRANSFERASE DOMAIN-CONTAINING PROTEIN"/>
    <property type="match status" value="1"/>
</dbReference>
<dbReference type="SUPFAM" id="SSF55729">
    <property type="entry name" value="Acyl-CoA N-acyltransferases (Nat)"/>
    <property type="match status" value="1"/>
</dbReference>
<dbReference type="InterPro" id="IPR000182">
    <property type="entry name" value="GNAT_dom"/>
</dbReference>
<protein>
    <submittedName>
        <fullName evidence="3">GNAT domain-containing protein</fullName>
    </submittedName>
</protein>
<evidence type="ECO:0000256" key="1">
    <source>
        <dbReference type="SAM" id="MobiDB-lite"/>
    </source>
</evidence>